<dbReference type="AlphaFoldDB" id="D2VKI5"/>
<dbReference type="InterPro" id="IPR051709">
    <property type="entry name" value="Ub-ligase/GTPase-reg"/>
</dbReference>
<organism evidence="3">
    <name type="scientific">Naegleria gruberi</name>
    <name type="common">Amoeba</name>
    <dbReference type="NCBI Taxonomy" id="5762"/>
    <lineage>
        <taxon>Eukaryota</taxon>
        <taxon>Discoba</taxon>
        <taxon>Heterolobosea</taxon>
        <taxon>Tetramitia</taxon>
        <taxon>Eutetramitia</taxon>
        <taxon>Vahlkampfiidae</taxon>
        <taxon>Naegleria</taxon>
    </lineage>
</organism>
<proteinExistence type="predicted"/>
<dbReference type="VEuPathDB" id="AmoebaDB:NAEGRDRAFT_69405"/>
<evidence type="ECO:0000256" key="1">
    <source>
        <dbReference type="ARBA" id="ARBA00022737"/>
    </source>
</evidence>
<accession>D2VKI5</accession>
<dbReference type="KEGG" id="ngr:NAEGRDRAFT_69405"/>
<reference evidence="2 3" key="1">
    <citation type="journal article" date="2010" name="Cell">
        <title>The genome of Naegleria gruberi illuminates early eukaryotic versatility.</title>
        <authorList>
            <person name="Fritz-Laylin L.K."/>
            <person name="Prochnik S.E."/>
            <person name="Ginger M.L."/>
            <person name="Dacks J.B."/>
            <person name="Carpenter M.L."/>
            <person name="Field M.C."/>
            <person name="Kuo A."/>
            <person name="Paredez A."/>
            <person name="Chapman J."/>
            <person name="Pham J."/>
            <person name="Shu S."/>
            <person name="Neupane R."/>
            <person name="Cipriano M."/>
            <person name="Mancuso J."/>
            <person name="Tu H."/>
            <person name="Salamov A."/>
            <person name="Lindquist E."/>
            <person name="Shapiro H."/>
            <person name="Lucas S."/>
            <person name="Grigoriev I.V."/>
            <person name="Cande W.Z."/>
            <person name="Fulton C."/>
            <person name="Rokhsar D.S."/>
            <person name="Dawson S.C."/>
        </authorList>
    </citation>
    <scope>NUCLEOTIDE SEQUENCE [LARGE SCALE GENOMIC DNA]</scope>
    <source>
        <strain evidence="2 3">NEG-M</strain>
    </source>
</reference>
<dbReference type="PANTHER" id="PTHR45622:SF70">
    <property type="entry name" value="SECRETION-REGULATING GUANINE NUCLEOTIDE EXCHANGE FACTOR"/>
    <property type="match status" value="1"/>
</dbReference>
<dbReference type="RefSeq" id="XP_002675344.1">
    <property type="nucleotide sequence ID" value="XM_002675298.1"/>
</dbReference>
<dbReference type="OMA" id="FSTGWFH"/>
<dbReference type="InParanoid" id="D2VKI5"/>
<dbReference type="InterPro" id="IPR009091">
    <property type="entry name" value="RCC1/BLIP-II"/>
</dbReference>
<dbReference type="GeneID" id="8852249"/>
<sequence>MQLARVADVNDRQVFKPCTLIDDQERVLRMYCGRSHVLYETRDGSLISFGRNDYGQCSIHEKEVNRPVPALYKTRTGAVQQVKYPKFFSTGWFHSLLVKDERLYACGYFSYSPMSGHVIFNDVTDIVIKVPFKEITFVGSGDHVCTIVVDNCRIIQMNTNLEVYNVDNLREICAYKSGFCYISTGGVIYQPEGNNIVQAKEYSSFGCYDLRTTAVGGFSFKSRKLEKSIIGTDEYSLDCNVYSSFCSHFVYNTKERKLYAYGSNSDHQLGVGTASAAKGSEVSSINQILSDNSNWDILDIHSGCDFTIISIGVPYSKNVIRFKNNLLKNANASLLTDVKFL</sequence>
<dbReference type="PANTHER" id="PTHR45622">
    <property type="entry name" value="UBIQUITIN-PROTEIN LIGASE E3A-RELATED"/>
    <property type="match status" value="1"/>
</dbReference>
<dbReference type="GO" id="GO:0005737">
    <property type="term" value="C:cytoplasm"/>
    <property type="evidence" value="ECO:0007669"/>
    <property type="project" value="TreeGrafter"/>
</dbReference>
<evidence type="ECO:0000313" key="2">
    <source>
        <dbReference type="EMBL" id="EFC42600.1"/>
    </source>
</evidence>
<dbReference type="OrthoDB" id="10256179at2759"/>
<evidence type="ECO:0000313" key="3">
    <source>
        <dbReference type="Proteomes" id="UP000006671"/>
    </source>
</evidence>
<keyword evidence="1" id="KW-0677">Repeat</keyword>
<dbReference type="Proteomes" id="UP000006671">
    <property type="component" value="Unassembled WGS sequence"/>
</dbReference>
<keyword evidence="3" id="KW-1185">Reference proteome</keyword>
<gene>
    <name evidence="2" type="ORF">NAEGRDRAFT_69405</name>
</gene>
<protein>
    <submittedName>
        <fullName evidence="2">Predicted protein</fullName>
    </submittedName>
</protein>
<name>D2VKI5_NAEGR</name>
<dbReference type="EMBL" id="GG738878">
    <property type="protein sequence ID" value="EFC42600.1"/>
    <property type="molecule type" value="Genomic_DNA"/>
</dbReference>
<dbReference type="Gene3D" id="2.130.10.30">
    <property type="entry name" value="Regulator of chromosome condensation 1/beta-lactamase-inhibitor protein II"/>
    <property type="match status" value="1"/>
</dbReference>
<dbReference type="SUPFAM" id="SSF50985">
    <property type="entry name" value="RCC1/BLIP-II"/>
    <property type="match status" value="1"/>
</dbReference>